<evidence type="ECO:0000256" key="6">
    <source>
        <dbReference type="ARBA" id="ARBA00011757"/>
    </source>
</evidence>
<evidence type="ECO:0000313" key="18">
    <source>
        <dbReference type="EMBL" id="EYU30380.1"/>
    </source>
</evidence>
<evidence type="ECO:0000256" key="1">
    <source>
        <dbReference type="ARBA" id="ARBA00001663"/>
    </source>
</evidence>
<dbReference type="Proteomes" id="UP000030748">
    <property type="component" value="Unassembled WGS sequence"/>
</dbReference>
<dbReference type="PANTHER" id="PTHR10797">
    <property type="entry name" value="CCR4-NOT TRANSCRIPTION COMPLEX SUBUNIT"/>
    <property type="match status" value="1"/>
</dbReference>
<dbReference type="eggNOG" id="KOG0304">
    <property type="taxonomic scope" value="Eukaryota"/>
</dbReference>
<comment type="cofactor">
    <cofactor evidence="2">
        <name>a divalent metal cation</name>
        <dbReference type="ChEBI" id="CHEBI:60240"/>
    </cofactor>
</comment>
<comment type="subcellular location">
    <subcellularLocation>
        <location evidence="4">Cytoplasm</location>
    </subcellularLocation>
    <subcellularLocation>
        <location evidence="3">Nucleus</location>
    </subcellularLocation>
</comment>
<protein>
    <recommendedName>
        <fullName evidence="7">poly(A)-specific ribonuclease</fullName>
        <ecNumber evidence="7">3.1.13.4</ecNumber>
    </recommendedName>
</protein>
<dbReference type="AlphaFoldDB" id="A0A022QV28"/>
<evidence type="ECO:0000256" key="11">
    <source>
        <dbReference type="ARBA" id="ARBA00022801"/>
    </source>
</evidence>
<evidence type="ECO:0000313" key="19">
    <source>
        <dbReference type="Proteomes" id="UP000030748"/>
    </source>
</evidence>
<gene>
    <name evidence="18" type="ORF">MIMGU_mgv1a017975mg</name>
</gene>
<keyword evidence="19" id="KW-1185">Reference proteome</keyword>
<dbReference type="GO" id="GO:0003723">
    <property type="term" value="F:RNA binding"/>
    <property type="evidence" value="ECO:0007669"/>
    <property type="project" value="UniProtKB-KW"/>
</dbReference>
<dbReference type="GO" id="GO:0004535">
    <property type="term" value="F:poly(A)-specific ribonuclease activity"/>
    <property type="evidence" value="ECO:0000318"/>
    <property type="project" value="GO_Central"/>
</dbReference>
<dbReference type="InterPro" id="IPR012337">
    <property type="entry name" value="RNaseH-like_sf"/>
</dbReference>
<keyword evidence="11" id="KW-0378">Hydrolase</keyword>
<evidence type="ECO:0000256" key="12">
    <source>
        <dbReference type="ARBA" id="ARBA00022839"/>
    </source>
</evidence>
<dbReference type="Pfam" id="PF04857">
    <property type="entry name" value="CAF1"/>
    <property type="match status" value="1"/>
</dbReference>
<keyword evidence="8" id="KW-0963">Cytoplasm</keyword>
<keyword evidence="12" id="KW-0269">Exonuclease</keyword>
<evidence type="ECO:0000256" key="3">
    <source>
        <dbReference type="ARBA" id="ARBA00004123"/>
    </source>
</evidence>
<evidence type="ECO:0000256" key="16">
    <source>
        <dbReference type="ARBA" id="ARBA00023242"/>
    </source>
</evidence>
<dbReference type="GO" id="GO:0000932">
    <property type="term" value="C:P-body"/>
    <property type="evidence" value="ECO:0000318"/>
    <property type="project" value="GO_Central"/>
</dbReference>
<dbReference type="GO" id="GO:0030015">
    <property type="term" value="C:CCR4-NOT core complex"/>
    <property type="evidence" value="ECO:0000318"/>
    <property type="project" value="GO_Central"/>
</dbReference>
<comment type="similarity">
    <text evidence="5">Belongs to the CAF1 family.</text>
</comment>
<evidence type="ECO:0000256" key="10">
    <source>
        <dbReference type="ARBA" id="ARBA00022723"/>
    </source>
</evidence>
<evidence type="ECO:0000256" key="9">
    <source>
        <dbReference type="ARBA" id="ARBA00022722"/>
    </source>
</evidence>
<dbReference type="InterPro" id="IPR039637">
    <property type="entry name" value="CNOT7/CNOT8/Pop2"/>
</dbReference>
<evidence type="ECO:0000256" key="4">
    <source>
        <dbReference type="ARBA" id="ARBA00004496"/>
    </source>
</evidence>
<proteinExistence type="inferred from homology"/>
<evidence type="ECO:0000256" key="15">
    <source>
        <dbReference type="ARBA" id="ARBA00023163"/>
    </source>
</evidence>
<dbReference type="SUPFAM" id="SSF53098">
    <property type="entry name" value="Ribonuclease H-like"/>
    <property type="match status" value="1"/>
</dbReference>
<comment type="catalytic activity">
    <reaction evidence="1">
        <text>Exonucleolytic cleavage of poly(A) to 5'-AMP.</text>
        <dbReference type="EC" id="3.1.13.4"/>
    </reaction>
</comment>
<dbReference type="STRING" id="4155.A0A022QV28"/>
<evidence type="ECO:0000256" key="7">
    <source>
        <dbReference type="ARBA" id="ARBA00012161"/>
    </source>
</evidence>
<evidence type="ECO:0000256" key="17">
    <source>
        <dbReference type="ARBA" id="ARBA00025148"/>
    </source>
</evidence>
<keyword evidence="15" id="KW-0804">Transcription</keyword>
<sequence length="277" mass="31985">MLSSEIINVWPHNLMSEFIHINKCVSLFPYVSIDTEFPGTVYHQINIPKHSMESLSPAEFYAVMKRNVDALKLIQLGLTLSSSDGRSHYSWEFNFRDFDSDRDLQNAESVSFLKRQGIDFLKNKQQGIESWVFALLFRRYIAWQGKELKWATFHGPYDLGFLIKILTGMELPESLDGFMMLVRGFLGDEVYDLKKVVRDFGLGGGLEGVARSLNLERVTGRRHKAGSDSLMIMRVFFELKGKCSEEEMNRILQSLQQFGFTGVMHFLHLLTNFFLEK</sequence>
<keyword evidence="13" id="KW-0694">RNA-binding</keyword>
<dbReference type="InterPro" id="IPR036397">
    <property type="entry name" value="RNaseH_sf"/>
</dbReference>
<keyword evidence="10" id="KW-0479">Metal-binding</keyword>
<reference evidence="18 19" key="1">
    <citation type="journal article" date="2013" name="Proc. Natl. Acad. Sci. U.S.A.">
        <title>Fine-scale variation in meiotic recombination in Mimulus inferred from population shotgun sequencing.</title>
        <authorList>
            <person name="Hellsten U."/>
            <person name="Wright K.M."/>
            <person name="Jenkins J."/>
            <person name="Shu S."/>
            <person name="Yuan Y."/>
            <person name="Wessler S.R."/>
            <person name="Schmutz J."/>
            <person name="Willis J.H."/>
            <person name="Rokhsar D.S."/>
        </authorList>
    </citation>
    <scope>NUCLEOTIDE SEQUENCE [LARGE SCALE GENOMIC DNA]</scope>
    <source>
        <strain evidence="19">cv. DUN x IM62</strain>
    </source>
</reference>
<organism evidence="18 19">
    <name type="scientific">Erythranthe guttata</name>
    <name type="common">Yellow monkey flower</name>
    <name type="synonym">Mimulus guttatus</name>
    <dbReference type="NCBI Taxonomy" id="4155"/>
    <lineage>
        <taxon>Eukaryota</taxon>
        <taxon>Viridiplantae</taxon>
        <taxon>Streptophyta</taxon>
        <taxon>Embryophyta</taxon>
        <taxon>Tracheophyta</taxon>
        <taxon>Spermatophyta</taxon>
        <taxon>Magnoliopsida</taxon>
        <taxon>eudicotyledons</taxon>
        <taxon>Gunneridae</taxon>
        <taxon>Pentapetalae</taxon>
        <taxon>asterids</taxon>
        <taxon>lamiids</taxon>
        <taxon>Lamiales</taxon>
        <taxon>Phrymaceae</taxon>
        <taxon>Erythranthe</taxon>
    </lineage>
</organism>
<dbReference type="InterPro" id="IPR006941">
    <property type="entry name" value="RNase_CAF1"/>
</dbReference>
<keyword evidence="14" id="KW-0805">Transcription regulation</keyword>
<dbReference type="GO" id="GO:0000288">
    <property type="term" value="P:nuclear-transcribed mRNA catabolic process, deadenylation-dependent decay"/>
    <property type="evidence" value="ECO:0000318"/>
    <property type="project" value="GO_Central"/>
</dbReference>
<dbReference type="EC" id="3.1.13.4" evidence="7"/>
<comment type="function">
    <text evidence="17">Ubiquitous transcription factor required for a diverse set of processes. It is a component of the CCR4 complex involved in the control of gene expression.</text>
</comment>
<evidence type="ECO:0000256" key="13">
    <source>
        <dbReference type="ARBA" id="ARBA00022884"/>
    </source>
</evidence>
<evidence type="ECO:0000256" key="2">
    <source>
        <dbReference type="ARBA" id="ARBA00001968"/>
    </source>
</evidence>
<evidence type="ECO:0000256" key="8">
    <source>
        <dbReference type="ARBA" id="ARBA00022490"/>
    </source>
</evidence>
<name>A0A022QV28_ERYGU</name>
<keyword evidence="9" id="KW-0540">Nuclease</keyword>
<keyword evidence="16" id="KW-0539">Nucleus</keyword>
<accession>A0A022QV28</accession>
<dbReference type="GO" id="GO:0046872">
    <property type="term" value="F:metal ion binding"/>
    <property type="evidence" value="ECO:0007669"/>
    <property type="project" value="UniProtKB-KW"/>
</dbReference>
<evidence type="ECO:0000256" key="5">
    <source>
        <dbReference type="ARBA" id="ARBA00008372"/>
    </source>
</evidence>
<dbReference type="GO" id="GO:0005634">
    <property type="term" value="C:nucleus"/>
    <property type="evidence" value="ECO:0007669"/>
    <property type="project" value="UniProtKB-SubCell"/>
</dbReference>
<evidence type="ECO:0000256" key="14">
    <source>
        <dbReference type="ARBA" id="ARBA00023015"/>
    </source>
</evidence>
<comment type="subunit">
    <text evidence="6">Component of the CCR4-NOT complex, at least composed of CRR4 and CAF1 proteins.</text>
</comment>
<dbReference type="Gene3D" id="3.30.420.10">
    <property type="entry name" value="Ribonuclease H-like superfamily/Ribonuclease H"/>
    <property type="match status" value="1"/>
</dbReference>
<dbReference type="EMBL" id="KI631062">
    <property type="protein sequence ID" value="EYU30380.1"/>
    <property type="molecule type" value="Genomic_DNA"/>
</dbReference>